<feature type="compositionally biased region" description="Low complexity" evidence="2">
    <location>
        <begin position="27"/>
        <end position="41"/>
    </location>
</feature>
<keyword evidence="5" id="KW-1185">Reference proteome</keyword>
<reference evidence="4" key="1">
    <citation type="submission" date="2020-01" db="EMBL/GenBank/DDBJ databases">
        <authorList>
            <person name="Yang Y."/>
            <person name="Kwon Y.M."/>
        </authorList>
    </citation>
    <scope>NUCLEOTIDE SEQUENCE</scope>
    <source>
        <strain evidence="4">PG104</strain>
    </source>
</reference>
<accession>A0A8J8MTJ6</accession>
<proteinExistence type="predicted"/>
<sequence>MANDDTRPEKPESEVKPSVPASEARSDAPVTDPDTTVAATADAEEGGVKADRVTPEADRPDEPPTLTKAPEPAAAAPAPAPARRRAIFVPLVAGGLIAAALGFALAKWTPEGWPMQDNAPLQAEIQRQAQEITALRDRVASLSAPNITPLEQRVTALEEGRVDPEAIRAEIDELRQKINDDGIPADLQATIDDTRQQLDAARQQAAELQRQAEDSARATTVAAAQNRIAAALDSGTPFGAALQNLTDAGVDVPQGLADNAGGVPALTSLQQSFPDAARAALEASLRADSGATWGERTRAFLRSQTGARSLAPREGDDPDAILSRAEAALGNGDIAGALDEIRALPLEGQAAMSDWRAEAGRRLAAVEAMTSLEDR</sequence>
<name>A0A8J8MTJ6_9RHOB</name>
<keyword evidence="3" id="KW-0472">Membrane</keyword>
<feature type="region of interest" description="Disordered" evidence="2">
    <location>
        <begin position="1"/>
        <end position="81"/>
    </location>
</feature>
<dbReference type="EMBL" id="CP047289">
    <property type="protein sequence ID" value="QUS36452.1"/>
    <property type="molecule type" value="Genomic_DNA"/>
</dbReference>
<evidence type="ECO:0000256" key="1">
    <source>
        <dbReference type="SAM" id="Coils"/>
    </source>
</evidence>
<evidence type="ECO:0000256" key="2">
    <source>
        <dbReference type="SAM" id="MobiDB-lite"/>
    </source>
</evidence>
<dbReference type="RefSeq" id="WP_211783673.1">
    <property type="nucleotide sequence ID" value="NZ_CP047289.1"/>
</dbReference>
<protein>
    <recommendedName>
        <fullName evidence="6">Mitochondrial inner membrane protein</fullName>
    </recommendedName>
</protein>
<keyword evidence="3" id="KW-0812">Transmembrane</keyword>
<dbReference type="Proteomes" id="UP000679284">
    <property type="component" value="Chromosome"/>
</dbReference>
<gene>
    <name evidence="4" type="ORF">GR316_09365</name>
</gene>
<dbReference type="AlphaFoldDB" id="A0A8J8MTJ6"/>
<feature type="transmembrane region" description="Helical" evidence="3">
    <location>
        <begin position="87"/>
        <end position="106"/>
    </location>
</feature>
<feature type="coiled-coil region" evidence="1">
    <location>
        <begin position="191"/>
        <end position="218"/>
    </location>
</feature>
<organism evidence="4 5">
    <name type="scientific">Falsirhodobacter algicola</name>
    <dbReference type="NCBI Taxonomy" id="2692330"/>
    <lineage>
        <taxon>Bacteria</taxon>
        <taxon>Pseudomonadati</taxon>
        <taxon>Pseudomonadota</taxon>
        <taxon>Alphaproteobacteria</taxon>
        <taxon>Rhodobacterales</taxon>
        <taxon>Paracoccaceae</taxon>
        <taxon>Falsirhodobacter</taxon>
    </lineage>
</organism>
<evidence type="ECO:0000313" key="5">
    <source>
        <dbReference type="Proteomes" id="UP000679284"/>
    </source>
</evidence>
<feature type="compositionally biased region" description="Basic and acidic residues" evidence="2">
    <location>
        <begin position="46"/>
        <end position="62"/>
    </location>
</feature>
<keyword evidence="3" id="KW-1133">Transmembrane helix</keyword>
<keyword evidence="1" id="KW-0175">Coiled coil</keyword>
<evidence type="ECO:0008006" key="6">
    <source>
        <dbReference type="Google" id="ProtNLM"/>
    </source>
</evidence>
<evidence type="ECO:0000313" key="4">
    <source>
        <dbReference type="EMBL" id="QUS36452.1"/>
    </source>
</evidence>
<feature type="compositionally biased region" description="Basic and acidic residues" evidence="2">
    <location>
        <begin position="1"/>
        <end position="15"/>
    </location>
</feature>
<dbReference type="KEGG" id="fap:GR316_09365"/>
<evidence type="ECO:0000256" key="3">
    <source>
        <dbReference type="SAM" id="Phobius"/>
    </source>
</evidence>